<keyword evidence="4 6" id="KW-1133">Transmembrane helix</keyword>
<evidence type="ECO:0000256" key="2">
    <source>
        <dbReference type="ARBA" id="ARBA00009399"/>
    </source>
</evidence>
<reference evidence="8 9" key="1">
    <citation type="submission" date="2018-03" db="EMBL/GenBank/DDBJ databases">
        <title>Arenimonas caeni sp. nov., isolated from activated sludge.</title>
        <authorList>
            <person name="Liu H."/>
        </authorList>
    </citation>
    <scope>NUCLEOTIDE SEQUENCE [LARGE SCALE GENOMIC DNA]</scope>
    <source>
        <strain evidence="9">z29</strain>
    </source>
</reference>
<dbReference type="PANTHER" id="PTHR38459:SF1">
    <property type="entry name" value="PROPHAGE BACTOPRENOL-LINKED GLUCOSE TRANSLOCASE HOMOLOG"/>
    <property type="match status" value="1"/>
</dbReference>
<dbReference type="Pfam" id="PF04138">
    <property type="entry name" value="GtrA_DPMS_TM"/>
    <property type="match status" value="1"/>
</dbReference>
<evidence type="ECO:0000313" key="9">
    <source>
        <dbReference type="Proteomes" id="UP000241736"/>
    </source>
</evidence>
<proteinExistence type="inferred from homology"/>
<feature type="transmembrane region" description="Helical" evidence="6">
    <location>
        <begin position="12"/>
        <end position="36"/>
    </location>
</feature>
<organism evidence="8 9">
    <name type="scientific">Arenimonas caeni</name>
    <dbReference type="NCBI Taxonomy" id="2058085"/>
    <lineage>
        <taxon>Bacteria</taxon>
        <taxon>Pseudomonadati</taxon>
        <taxon>Pseudomonadota</taxon>
        <taxon>Gammaproteobacteria</taxon>
        <taxon>Lysobacterales</taxon>
        <taxon>Lysobacteraceae</taxon>
        <taxon>Arenimonas</taxon>
    </lineage>
</organism>
<comment type="similarity">
    <text evidence="2">Belongs to the GtrA family.</text>
</comment>
<comment type="subcellular location">
    <subcellularLocation>
        <location evidence="1">Membrane</location>
        <topology evidence="1">Multi-pass membrane protein</topology>
    </subcellularLocation>
</comment>
<dbReference type="OrthoDB" id="9801620at2"/>
<keyword evidence="3 6" id="KW-0812">Transmembrane</keyword>
<dbReference type="Proteomes" id="UP000241736">
    <property type="component" value="Unassembled WGS sequence"/>
</dbReference>
<feature type="transmembrane region" description="Helical" evidence="6">
    <location>
        <begin position="42"/>
        <end position="59"/>
    </location>
</feature>
<dbReference type="AlphaFoldDB" id="A0A2P6MAX3"/>
<evidence type="ECO:0000313" key="8">
    <source>
        <dbReference type="EMBL" id="PRH83102.1"/>
    </source>
</evidence>
<feature type="transmembrane region" description="Helical" evidence="6">
    <location>
        <begin position="71"/>
        <end position="93"/>
    </location>
</feature>
<keyword evidence="9" id="KW-1185">Reference proteome</keyword>
<evidence type="ECO:0000256" key="4">
    <source>
        <dbReference type="ARBA" id="ARBA00022989"/>
    </source>
</evidence>
<feature type="transmembrane region" description="Helical" evidence="6">
    <location>
        <begin position="99"/>
        <end position="115"/>
    </location>
</feature>
<sequence length="125" mass="13127">MKSEFVRYLASGVVNTLAGYLAFLLALHGLGLGLFAANAASYAVGLTVAYGLNLAFVFRGSRHSGGALARFLAGFAAAYAVNLGVLALAHGQAGLRAELAQVAAMAAYTVSFYLINRHFVWRRTA</sequence>
<accession>A0A2P6MAX3</accession>
<evidence type="ECO:0000256" key="5">
    <source>
        <dbReference type="ARBA" id="ARBA00023136"/>
    </source>
</evidence>
<evidence type="ECO:0000256" key="3">
    <source>
        <dbReference type="ARBA" id="ARBA00022692"/>
    </source>
</evidence>
<dbReference type="InterPro" id="IPR051401">
    <property type="entry name" value="GtrA_CellWall_Glycosyl"/>
</dbReference>
<comment type="caution">
    <text evidence="8">The sequence shown here is derived from an EMBL/GenBank/DDBJ whole genome shotgun (WGS) entry which is preliminary data.</text>
</comment>
<dbReference type="RefSeq" id="WP_106989488.1">
    <property type="nucleotide sequence ID" value="NZ_JAVEVW010000019.1"/>
</dbReference>
<keyword evidence="5 6" id="KW-0472">Membrane</keyword>
<dbReference type="EMBL" id="PVLF01000003">
    <property type="protein sequence ID" value="PRH83102.1"/>
    <property type="molecule type" value="Genomic_DNA"/>
</dbReference>
<protein>
    <submittedName>
        <fullName evidence="8">GtrA family protein</fullName>
    </submittedName>
</protein>
<name>A0A2P6MAX3_9GAMM</name>
<gene>
    <name evidence="8" type="ORF">C6N40_02745</name>
</gene>
<evidence type="ECO:0000256" key="6">
    <source>
        <dbReference type="SAM" id="Phobius"/>
    </source>
</evidence>
<evidence type="ECO:0000259" key="7">
    <source>
        <dbReference type="Pfam" id="PF04138"/>
    </source>
</evidence>
<feature type="domain" description="GtrA/DPMS transmembrane" evidence="7">
    <location>
        <begin position="7"/>
        <end position="121"/>
    </location>
</feature>
<evidence type="ECO:0000256" key="1">
    <source>
        <dbReference type="ARBA" id="ARBA00004141"/>
    </source>
</evidence>
<dbReference type="GO" id="GO:0005886">
    <property type="term" value="C:plasma membrane"/>
    <property type="evidence" value="ECO:0007669"/>
    <property type="project" value="TreeGrafter"/>
</dbReference>
<dbReference type="InterPro" id="IPR007267">
    <property type="entry name" value="GtrA_DPMS_TM"/>
</dbReference>
<dbReference type="PANTHER" id="PTHR38459">
    <property type="entry name" value="PROPHAGE BACTOPRENOL-LINKED GLUCOSE TRANSLOCASE HOMOLOG"/>
    <property type="match status" value="1"/>
</dbReference>
<dbReference type="GO" id="GO:0000271">
    <property type="term" value="P:polysaccharide biosynthetic process"/>
    <property type="evidence" value="ECO:0007669"/>
    <property type="project" value="InterPro"/>
</dbReference>